<protein>
    <submittedName>
        <fullName evidence="2">Uncharacterized protein</fullName>
    </submittedName>
</protein>
<evidence type="ECO:0000313" key="2">
    <source>
        <dbReference type="EMBL" id="CAD2177387.1"/>
    </source>
</evidence>
<keyword evidence="1" id="KW-0175">Coiled coil</keyword>
<dbReference type="Proteomes" id="UP000580250">
    <property type="component" value="Unassembled WGS sequence"/>
</dbReference>
<dbReference type="EMBL" id="CAJEWN010000297">
    <property type="protein sequence ID" value="CAD2177387.1"/>
    <property type="molecule type" value="Genomic_DNA"/>
</dbReference>
<evidence type="ECO:0000313" key="3">
    <source>
        <dbReference type="Proteomes" id="UP000580250"/>
    </source>
</evidence>
<reference evidence="2 3" key="1">
    <citation type="submission" date="2020-08" db="EMBL/GenBank/DDBJ databases">
        <authorList>
            <person name="Koutsovoulos G."/>
            <person name="Danchin GJ E."/>
        </authorList>
    </citation>
    <scope>NUCLEOTIDE SEQUENCE [LARGE SCALE GENOMIC DNA]</scope>
</reference>
<comment type="caution">
    <text evidence="2">The sequence shown here is derived from an EMBL/GenBank/DDBJ whole genome shotgun (WGS) entry which is preliminary data.</text>
</comment>
<evidence type="ECO:0000256" key="1">
    <source>
        <dbReference type="SAM" id="Coils"/>
    </source>
</evidence>
<gene>
    <name evidence="2" type="ORF">MENT_LOCUS29260</name>
</gene>
<feature type="coiled-coil region" evidence="1">
    <location>
        <begin position="628"/>
        <end position="695"/>
    </location>
</feature>
<accession>A0A6V7VQZ8</accession>
<organism evidence="2 3">
    <name type="scientific">Meloidogyne enterolobii</name>
    <name type="common">Root-knot nematode worm</name>
    <name type="synonym">Meloidogyne mayaguensis</name>
    <dbReference type="NCBI Taxonomy" id="390850"/>
    <lineage>
        <taxon>Eukaryota</taxon>
        <taxon>Metazoa</taxon>
        <taxon>Ecdysozoa</taxon>
        <taxon>Nematoda</taxon>
        <taxon>Chromadorea</taxon>
        <taxon>Rhabditida</taxon>
        <taxon>Tylenchina</taxon>
        <taxon>Tylenchomorpha</taxon>
        <taxon>Tylenchoidea</taxon>
        <taxon>Meloidogynidae</taxon>
        <taxon>Meloidogyninae</taxon>
        <taxon>Meloidogyne</taxon>
    </lineage>
</organism>
<dbReference type="AlphaFoldDB" id="A0A6V7VQZ8"/>
<sequence length="758" mass="90167">MSPLLYIDNEELDNWIISTYYLIFGGKDFLNLEQRSTLANILIQVKYVDKNIKEKSNPTEWSAVRSMIMGSVDKMSSRNLSYNPAEANILLNMLGKLINLIKNIEIKFIEILNVLKEEFDSLSLLNNPNEVIPILNKKENKKFICELHRETINYLININDEFKDKIENLNSNEIDKLNWLYGNTKDKMILRTCRRNGDSVSNESEPHLKIIGHLISDEEIDKLLYLKAAIIYYDDIITKFQKLKSKIYENFNDEIEKILSIKTVDDINKLIEIIDKKHKLIERMIKEKNPLKIVFPLWINQINEYIKEVNLLDNETKIKKEENIYYNYFYWIIGYSLNVNKFLCTFNLENVIKLKEALLRLMGEELLQKLEIAQPYTLYINILLPEMQFSLYQQFLLNKKGSQKAIEAELRISLSFLDSRTKQLETQSVDLFRNSGQNIGEMKRIILGCIGSNAMSFKNYFLESLESNSDAMLKSICLLIKNMWIIIQRINKYNLKTAYFDQIIKEIKKIKTKREFKEKIIFEDLLNWEGKECEDKEEQKITFLEQRVLLQNEHKNFFENNKIILLEIPGIKTRLEELIPNFKLKYFIKSNIFNNNFELNEHFYSIIFGENKNNFLQNILGIKYFICGKNINNEIKKLKEEKESEKNLLNKLEGIWGEIRPKISSKYDSLFEMELEELEKEEKEILIYLKEEVNKIYFLIKNKKIIEWIDDKNDEEKSFIKFNEWLNDLMFNEFKKLILEKDFGKGYIEGIIELKICF</sequence>
<proteinExistence type="predicted"/>
<name>A0A6V7VQZ8_MELEN</name>